<dbReference type="AlphaFoldDB" id="A0A9E4K113"/>
<organism evidence="2 3">
    <name type="scientific">Candidatus Thiodiazotropha lotti</name>
    <dbReference type="NCBI Taxonomy" id="2792787"/>
    <lineage>
        <taxon>Bacteria</taxon>
        <taxon>Pseudomonadati</taxon>
        <taxon>Pseudomonadota</taxon>
        <taxon>Gammaproteobacteria</taxon>
        <taxon>Chromatiales</taxon>
        <taxon>Sedimenticolaceae</taxon>
        <taxon>Candidatus Thiodiazotropha</taxon>
    </lineage>
</organism>
<sequence>MRHSKSEGMSLIEVLVAFVILAMTMSVILRINSGAVRNHQVASHYFEAVSIAQTRLEQMSAEIETDSYSEQGVDLDTYTWSYLRQPYSWNDAKLVALPLITVEERLKISWDAPGGTRELSFTRIGVIRDKP</sequence>
<evidence type="ECO:0000256" key="1">
    <source>
        <dbReference type="SAM" id="Phobius"/>
    </source>
</evidence>
<dbReference type="PROSITE" id="PS00409">
    <property type="entry name" value="PROKAR_NTER_METHYL"/>
    <property type="match status" value="1"/>
</dbReference>
<comment type="caution">
    <text evidence="2">The sequence shown here is derived from an EMBL/GenBank/DDBJ whole genome shotgun (WGS) entry which is preliminary data.</text>
</comment>
<dbReference type="EMBL" id="JAEPDI010000001">
    <property type="protein sequence ID" value="MCG7937647.1"/>
    <property type="molecule type" value="Genomic_DNA"/>
</dbReference>
<gene>
    <name evidence="2" type="ORF">JAZ04_02150</name>
</gene>
<dbReference type="InterPro" id="IPR045584">
    <property type="entry name" value="Pilin-like"/>
</dbReference>
<feature type="transmembrane region" description="Helical" evidence="1">
    <location>
        <begin position="12"/>
        <end position="31"/>
    </location>
</feature>
<accession>A0A9E4K113</accession>
<dbReference type="Pfam" id="PF07963">
    <property type="entry name" value="N_methyl"/>
    <property type="match status" value="1"/>
</dbReference>
<proteinExistence type="predicted"/>
<name>A0A9E4K113_9GAMM</name>
<keyword evidence="1" id="KW-1133">Transmembrane helix</keyword>
<dbReference type="SUPFAM" id="SSF54523">
    <property type="entry name" value="Pili subunits"/>
    <property type="match status" value="1"/>
</dbReference>
<reference evidence="2" key="1">
    <citation type="journal article" date="2021" name="Proc. Natl. Acad. Sci. U.S.A.">
        <title>Global biogeography of chemosynthetic symbionts reveals both localized and globally distributed symbiont groups. .</title>
        <authorList>
            <person name="Osvatic J.T."/>
            <person name="Wilkins L.G.E."/>
            <person name="Leibrecht L."/>
            <person name="Leray M."/>
            <person name="Zauner S."/>
            <person name="Polzin J."/>
            <person name="Camacho Y."/>
            <person name="Gros O."/>
            <person name="van Gils J.A."/>
            <person name="Eisen J.A."/>
            <person name="Petersen J.M."/>
            <person name="Yuen B."/>
        </authorList>
    </citation>
    <scope>NUCLEOTIDE SEQUENCE</scope>
    <source>
        <strain evidence="2">MAGL173</strain>
    </source>
</reference>
<dbReference type="Proteomes" id="UP000886687">
    <property type="component" value="Unassembled WGS sequence"/>
</dbReference>
<protein>
    <submittedName>
        <fullName evidence="2">Prepilin-type N-terminal cleavage/methylation domain-containing protein</fullName>
    </submittedName>
</protein>
<evidence type="ECO:0000313" key="3">
    <source>
        <dbReference type="Proteomes" id="UP000886687"/>
    </source>
</evidence>
<keyword evidence="1" id="KW-0812">Transmembrane</keyword>
<keyword evidence="1" id="KW-0472">Membrane</keyword>
<evidence type="ECO:0000313" key="2">
    <source>
        <dbReference type="EMBL" id="MCG7937647.1"/>
    </source>
</evidence>
<dbReference type="InterPro" id="IPR012902">
    <property type="entry name" value="N_methyl_site"/>
</dbReference>